<organism evidence="8 9">
    <name type="scientific">Anoxybacillus kestanbolensis</name>
    <dbReference type="NCBI Taxonomy" id="227476"/>
    <lineage>
        <taxon>Bacteria</taxon>
        <taxon>Bacillati</taxon>
        <taxon>Bacillota</taxon>
        <taxon>Bacilli</taxon>
        <taxon>Bacillales</taxon>
        <taxon>Anoxybacillaceae</taxon>
        <taxon>Anoxybacillus</taxon>
    </lineage>
</organism>
<dbReference type="GO" id="GO:0005524">
    <property type="term" value="F:ATP binding"/>
    <property type="evidence" value="ECO:0007669"/>
    <property type="project" value="UniProtKB-KW"/>
</dbReference>
<dbReference type="SUPFAM" id="SSF52540">
    <property type="entry name" value="P-loop containing nucleoside triphosphate hydrolases"/>
    <property type="match status" value="1"/>
</dbReference>
<keyword evidence="9" id="KW-1185">Reference proteome</keyword>
<dbReference type="GO" id="GO:0005829">
    <property type="term" value="C:cytosol"/>
    <property type="evidence" value="ECO:0007669"/>
    <property type="project" value="TreeGrafter"/>
</dbReference>
<dbReference type="InterPro" id="IPR027417">
    <property type="entry name" value="P-loop_NTPase"/>
</dbReference>
<dbReference type="RefSeq" id="WP_077428806.1">
    <property type="nucleotide sequence ID" value="NZ_JBCNFI010000043.1"/>
</dbReference>
<evidence type="ECO:0000256" key="2">
    <source>
        <dbReference type="ARBA" id="ARBA00010393"/>
    </source>
</evidence>
<sequence>MSEQFVTIYPNVQNADEALALFGTHDVHLKRIEQELGVSIVTRGEAISVSGSKQHVELVDELLRHLLLVIRKGIVISERDVLYALQMAKNGTISYFVELYNEEIGKNAKGKAIRVKTLGQRQYVSAIQRHDLIFGIGPAGTGKTYLAVVMAVQALKNGQVKRIILTRPAVEAGENLGFLPGDLKEKVDPYLRPLYDALHDVLGHEHTQRLIERGAIEIAPLAYMRGRTLDDAFVILDEAQNTTPSQMKMFLTRLGFGSKMVITGDISQVDLPKGVRSGLAVAKDILTNVNGISFVFLEQADVVRHPLVGKIIAAYEDAGM</sequence>
<comment type="similarity">
    <text evidence="2">Belongs to the PhoH family.</text>
</comment>
<dbReference type="EMBL" id="MQAD01000005">
    <property type="protein sequence ID" value="OOE04974.1"/>
    <property type="molecule type" value="Genomic_DNA"/>
</dbReference>
<comment type="caution">
    <text evidence="8">The sequence shown here is derived from an EMBL/GenBank/DDBJ whole genome shotgun (WGS) entry which is preliminary data.</text>
</comment>
<reference evidence="9" key="1">
    <citation type="submission" date="2016-11" db="EMBL/GenBank/DDBJ databases">
        <title>Draft genome sequence of Anoxybacillus sp. strain 103 isolated from the Qarvajar hot spring in Nagorno-Karabach.</title>
        <authorList>
            <person name="Hovhannisyan P."/>
            <person name="Panosyan H."/>
            <person name="Birkeland N.-K."/>
        </authorList>
    </citation>
    <scope>NUCLEOTIDE SEQUENCE [LARGE SCALE GENOMIC DNA]</scope>
    <source>
        <strain evidence="9">103</strain>
    </source>
</reference>
<evidence type="ECO:0000256" key="5">
    <source>
        <dbReference type="ARBA" id="ARBA00022840"/>
    </source>
</evidence>
<keyword evidence="5" id="KW-0067">ATP-binding</keyword>
<dbReference type="Proteomes" id="UP000188458">
    <property type="component" value="Unassembled WGS sequence"/>
</dbReference>
<dbReference type="Pfam" id="PF02562">
    <property type="entry name" value="PhoH"/>
    <property type="match status" value="1"/>
</dbReference>
<evidence type="ECO:0000256" key="1">
    <source>
        <dbReference type="ARBA" id="ARBA00004496"/>
    </source>
</evidence>
<evidence type="ECO:0000259" key="7">
    <source>
        <dbReference type="Pfam" id="PF02562"/>
    </source>
</evidence>
<gene>
    <name evidence="8" type="ORF">BO219_06175</name>
</gene>
<protein>
    <recommendedName>
        <fullName evidence="6">PhoH-like protein</fullName>
    </recommendedName>
</protein>
<dbReference type="Gene3D" id="3.40.50.300">
    <property type="entry name" value="P-loop containing nucleotide triphosphate hydrolases"/>
    <property type="match status" value="1"/>
</dbReference>
<evidence type="ECO:0000313" key="8">
    <source>
        <dbReference type="EMBL" id="OOE04974.1"/>
    </source>
</evidence>
<keyword evidence="4" id="KW-0547">Nucleotide-binding</keyword>
<dbReference type="PANTHER" id="PTHR30473:SF1">
    <property type="entry name" value="PHOH-LIKE PROTEIN"/>
    <property type="match status" value="1"/>
</dbReference>
<dbReference type="AlphaFoldDB" id="A0A1V3FTW0"/>
<evidence type="ECO:0000256" key="4">
    <source>
        <dbReference type="ARBA" id="ARBA00022741"/>
    </source>
</evidence>
<name>A0A1V3FTW0_9BACL</name>
<accession>A0A1V3FTW0</accession>
<feature type="domain" description="PhoH-like protein" evidence="7">
    <location>
        <begin position="113"/>
        <end position="316"/>
    </location>
</feature>
<dbReference type="InterPro" id="IPR051451">
    <property type="entry name" value="PhoH2-like"/>
</dbReference>
<comment type="subcellular location">
    <subcellularLocation>
        <location evidence="1">Cytoplasm</location>
    </subcellularLocation>
</comment>
<keyword evidence="3" id="KW-0963">Cytoplasm</keyword>
<dbReference type="PANTHER" id="PTHR30473">
    <property type="entry name" value="PROTEIN PHOH"/>
    <property type="match status" value="1"/>
</dbReference>
<dbReference type="FunFam" id="3.40.50.300:FF:000013">
    <property type="entry name" value="PhoH family ATPase"/>
    <property type="match status" value="1"/>
</dbReference>
<evidence type="ECO:0000256" key="6">
    <source>
        <dbReference type="ARBA" id="ARBA00039970"/>
    </source>
</evidence>
<evidence type="ECO:0000313" key="9">
    <source>
        <dbReference type="Proteomes" id="UP000188458"/>
    </source>
</evidence>
<evidence type="ECO:0000256" key="3">
    <source>
        <dbReference type="ARBA" id="ARBA00022490"/>
    </source>
</evidence>
<dbReference type="InterPro" id="IPR003714">
    <property type="entry name" value="PhoH"/>
</dbReference>
<proteinExistence type="inferred from homology"/>